<dbReference type="Gene3D" id="1.10.3720.10">
    <property type="entry name" value="MetI-like"/>
    <property type="match status" value="1"/>
</dbReference>
<evidence type="ECO:0000259" key="8">
    <source>
        <dbReference type="PROSITE" id="PS50928"/>
    </source>
</evidence>
<feature type="transmembrane region" description="Helical" evidence="7">
    <location>
        <begin position="138"/>
        <end position="161"/>
    </location>
</feature>
<dbReference type="InterPro" id="IPR035906">
    <property type="entry name" value="MetI-like_sf"/>
</dbReference>
<keyword evidence="5 7" id="KW-1133">Transmembrane helix</keyword>
<protein>
    <submittedName>
        <fullName evidence="9">Carbohydrate ABC transporter permease</fullName>
    </submittedName>
</protein>
<proteinExistence type="inferred from homology"/>
<feature type="domain" description="ABC transmembrane type-1" evidence="8">
    <location>
        <begin position="71"/>
        <end position="277"/>
    </location>
</feature>
<evidence type="ECO:0000256" key="2">
    <source>
        <dbReference type="ARBA" id="ARBA00022448"/>
    </source>
</evidence>
<dbReference type="Pfam" id="PF00528">
    <property type="entry name" value="BPD_transp_1"/>
    <property type="match status" value="1"/>
</dbReference>
<dbReference type="Proteomes" id="UP000310636">
    <property type="component" value="Unassembled WGS sequence"/>
</dbReference>
<feature type="transmembrane region" description="Helical" evidence="7">
    <location>
        <begin position="256"/>
        <end position="277"/>
    </location>
</feature>
<dbReference type="GO" id="GO:0055085">
    <property type="term" value="P:transmembrane transport"/>
    <property type="evidence" value="ECO:0007669"/>
    <property type="project" value="InterPro"/>
</dbReference>
<evidence type="ECO:0000256" key="1">
    <source>
        <dbReference type="ARBA" id="ARBA00004651"/>
    </source>
</evidence>
<dbReference type="RefSeq" id="WP_136372052.1">
    <property type="nucleotide sequence ID" value="NZ_SSOB01000033.1"/>
</dbReference>
<organism evidence="9 10">
    <name type="scientific">Cohnella fermenti</name>
    <dbReference type="NCBI Taxonomy" id="2565925"/>
    <lineage>
        <taxon>Bacteria</taxon>
        <taxon>Bacillati</taxon>
        <taxon>Bacillota</taxon>
        <taxon>Bacilli</taxon>
        <taxon>Bacillales</taxon>
        <taxon>Paenibacillaceae</taxon>
        <taxon>Cohnella</taxon>
    </lineage>
</organism>
<accession>A0A4S4BKG5</accession>
<dbReference type="AlphaFoldDB" id="A0A4S4BKG5"/>
<evidence type="ECO:0000313" key="10">
    <source>
        <dbReference type="Proteomes" id="UP000310636"/>
    </source>
</evidence>
<comment type="caution">
    <text evidence="9">The sequence shown here is derived from an EMBL/GenBank/DDBJ whole genome shotgun (WGS) entry which is preliminary data.</text>
</comment>
<keyword evidence="2 7" id="KW-0813">Transport</keyword>
<dbReference type="GO" id="GO:0005886">
    <property type="term" value="C:plasma membrane"/>
    <property type="evidence" value="ECO:0007669"/>
    <property type="project" value="UniProtKB-SubCell"/>
</dbReference>
<keyword evidence="4 7" id="KW-0812">Transmembrane</keyword>
<dbReference type="PANTHER" id="PTHR43744">
    <property type="entry name" value="ABC TRANSPORTER PERMEASE PROTEIN MG189-RELATED-RELATED"/>
    <property type="match status" value="1"/>
</dbReference>
<feature type="transmembrane region" description="Helical" evidence="7">
    <location>
        <begin position="182"/>
        <end position="207"/>
    </location>
</feature>
<evidence type="ECO:0000256" key="5">
    <source>
        <dbReference type="ARBA" id="ARBA00022989"/>
    </source>
</evidence>
<evidence type="ECO:0000256" key="6">
    <source>
        <dbReference type="ARBA" id="ARBA00023136"/>
    </source>
</evidence>
<dbReference type="CDD" id="cd06261">
    <property type="entry name" value="TM_PBP2"/>
    <property type="match status" value="1"/>
</dbReference>
<feature type="transmembrane region" description="Helical" evidence="7">
    <location>
        <begin position="106"/>
        <end position="126"/>
    </location>
</feature>
<keyword evidence="10" id="KW-1185">Reference proteome</keyword>
<dbReference type="PROSITE" id="PS50928">
    <property type="entry name" value="ABC_TM1"/>
    <property type="match status" value="1"/>
</dbReference>
<comment type="similarity">
    <text evidence="7">Belongs to the binding-protein-dependent transport system permease family.</text>
</comment>
<dbReference type="InterPro" id="IPR000515">
    <property type="entry name" value="MetI-like"/>
</dbReference>
<reference evidence="9 10" key="1">
    <citation type="submission" date="2019-04" db="EMBL/GenBank/DDBJ databases">
        <title>Cohnella sp. nov. isolated from preserved vegetables.</title>
        <authorList>
            <person name="Lin S.-Y."/>
            <person name="Hung M.-H."/>
            <person name="Young C.-C."/>
        </authorList>
    </citation>
    <scope>NUCLEOTIDE SEQUENCE [LARGE SCALE GENOMIC DNA]</scope>
    <source>
        <strain evidence="9 10">CC-MHH1044</strain>
    </source>
</reference>
<dbReference type="PANTHER" id="PTHR43744:SF9">
    <property type="entry name" value="POLYGALACTURONAN_RHAMNOGALACTURONAN TRANSPORT SYSTEM PERMEASE PROTEIN YTCP"/>
    <property type="match status" value="1"/>
</dbReference>
<evidence type="ECO:0000256" key="7">
    <source>
        <dbReference type="RuleBase" id="RU363032"/>
    </source>
</evidence>
<keyword evidence="6 7" id="KW-0472">Membrane</keyword>
<sequence>MMDNKLWRWGANVFLSLFAASVIFPFLVLFMSSISSDSSIYQHGYSIIPRDLSIEAYKYLTHNSAKIMHAFGVTVLVTVAGTLMSLMITSMLAYPLSRADLPYRNTFGFAVFFTMLFNGGLVPTYLMYTQYFSIKNSIWALIIPMLLMNGYSILIMRTFFAQTIPPEVYESARIDGGGEFRIFRSIVLPLSMPILATIGLFQTIAYWNDWMNGLIYLTDEKLYNMQNLLNQILLNIDAIASLDSTISATAADIPGLTIRMAIAFVSVVPIMLSYPFFQRYFVRGITIGSVKG</sequence>
<feature type="transmembrane region" description="Helical" evidence="7">
    <location>
        <begin position="12"/>
        <end position="34"/>
    </location>
</feature>
<comment type="subcellular location">
    <subcellularLocation>
        <location evidence="1 7">Cell membrane</location>
        <topology evidence="1 7">Multi-pass membrane protein</topology>
    </subcellularLocation>
</comment>
<name>A0A4S4BKG5_9BACL</name>
<evidence type="ECO:0000256" key="3">
    <source>
        <dbReference type="ARBA" id="ARBA00022475"/>
    </source>
</evidence>
<dbReference type="OrthoDB" id="9810086at2"/>
<evidence type="ECO:0000313" key="9">
    <source>
        <dbReference type="EMBL" id="THF75220.1"/>
    </source>
</evidence>
<keyword evidence="3" id="KW-1003">Cell membrane</keyword>
<feature type="transmembrane region" description="Helical" evidence="7">
    <location>
        <begin position="67"/>
        <end position="94"/>
    </location>
</feature>
<gene>
    <name evidence="9" type="ORF">E6C55_22390</name>
</gene>
<dbReference type="SUPFAM" id="SSF161098">
    <property type="entry name" value="MetI-like"/>
    <property type="match status" value="1"/>
</dbReference>
<evidence type="ECO:0000256" key="4">
    <source>
        <dbReference type="ARBA" id="ARBA00022692"/>
    </source>
</evidence>
<dbReference type="EMBL" id="SSOB01000033">
    <property type="protein sequence ID" value="THF75220.1"/>
    <property type="molecule type" value="Genomic_DNA"/>
</dbReference>